<organism evidence="1 2">
    <name type="scientific">Bradyrhizobium nanningense</name>
    <dbReference type="NCBI Taxonomy" id="1325118"/>
    <lineage>
        <taxon>Bacteria</taxon>
        <taxon>Pseudomonadati</taxon>
        <taxon>Pseudomonadota</taxon>
        <taxon>Alphaproteobacteria</taxon>
        <taxon>Hyphomicrobiales</taxon>
        <taxon>Nitrobacteraceae</taxon>
        <taxon>Bradyrhizobium</taxon>
    </lineage>
</organism>
<sequence>MGGAKATQAQHEAILSNHTLAVVEDGHLDLDVAKSKDALMRRLRQVSRPASLGGLPSNLPSLVT</sequence>
<name>A0A4V1L2C7_9BRAD</name>
<dbReference type="AlphaFoldDB" id="A0A4V1L2C7"/>
<protein>
    <submittedName>
        <fullName evidence="1">Uncharacterized protein</fullName>
    </submittedName>
</protein>
<dbReference type="EMBL" id="LBJQ01000064">
    <property type="protein sequence ID" value="RXH30194.1"/>
    <property type="molecule type" value="Genomic_DNA"/>
</dbReference>
<reference evidence="1 2" key="1">
    <citation type="submission" date="2015-04" db="EMBL/GenBank/DDBJ databases">
        <title>Comparative genomics of rhizobia nodulating Arachis hypogaea in China.</title>
        <authorList>
            <person name="Li Y."/>
        </authorList>
    </citation>
    <scope>NUCLEOTIDE SEQUENCE [LARGE SCALE GENOMIC DNA]</scope>
    <source>
        <strain evidence="1 2">CCBAU 51757</strain>
    </source>
</reference>
<gene>
    <name evidence="1" type="ORF">XH99_11590</name>
</gene>
<accession>A0A4V1L2C7</accession>
<dbReference type="Proteomes" id="UP000289546">
    <property type="component" value="Unassembled WGS sequence"/>
</dbReference>
<proteinExistence type="predicted"/>
<evidence type="ECO:0000313" key="2">
    <source>
        <dbReference type="Proteomes" id="UP000289546"/>
    </source>
</evidence>
<evidence type="ECO:0000313" key="1">
    <source>
        <dbReference type="EMBL" id="RXH30194.1"/>
    </source>
</evidence>
<keyword evidence="2" id="KW-1185">Reference proteome</keyword>
<comment type="caution">
    <text evidence="1">The sequence shown here is derived from an EMBL/GenBank/DDBJ whole genome shotgun (WGS) entry which is preliminary data.</text>
</comment>